<sequence>MHPQDEDKTTFITETTNYCYRVMPFGLKNAGATYQRLMNKIFHDQIGRSMEVYVDDMVVKSSTVSAHAQDLTEVFQALWHHQMRLNLEKCVFGVSGGKFLGFMLSSRGIEANPDKCQAILDMKSPSTLKEASFQQFKERLGAPPILSKPVVDLDMIVYLAVSSTSISAVLIQEKQDEQHLVYFISRTLQDAERRYQLIEKVALGLIYTARRLRQYFQSHKIIVRTDCPIAKVLRKPEIAGRMMAWSVELSEFDVTFEPRGPIKSQHLADFINELTPPGRFKDESWTMHVDGSSNAQGSGAGIILASPSGITVEQSLRFGFRASNNQAEYEALLAGMRLATEMGVKKVICWTDSKIMTEQVNDNFQVKDPNLLQYYHLFQKHRDDFIEVQVRHVPRCNNERADQLARLASSRKPGQLRRTIHLEIPSPSVTAECMSTEVKAPTWMTAIRNFIVRDELPTDLMKAKKLRTQAARCIDNLQADYVMREIHEGICGSHSGGRTLAAKVLRAGYYWPTLKGDCAEFVKKCVQCQRHGNLIHASAAELHSISSPWPFALWGIDVLGPFPMAKGQVKFLLVAVDYFTKWIEAEPLACISAASVQKFVWKNLVTRFDIPYAIETPFRLTYGADAMIPVEVGEPLFRRQHFHEESNDDSLRAELDVLDEVRERAQIVAEACKQRMSRRFNSNLNPRTFHEGDLVWRATGSARRNSSEGELSANWDGPFRIRHALHNGAYKLEELSGKIIPRTWNSTHLKTYYS</sequence>
<dbReference type="GO" id="GO:0004523">
    <property type="term" value="F:RNA-DNA hybrid ribonuclease activity"/>
    <property type="evidence" value="ECO:0007669"/>
    <property type="project" value="InterPro"/>
</dbReference>
<keyword evidence="3" id="KW-0540">Nuclease</keyword>
<evidence type="ECO:0000256" key="2">
    <source>
        <dbReference type="ARBA" id="ARBA00022695"/>
    </source>
</evidence>
<evidence type="ECO:0000259" key="7">
    <source>
        <dbReference type="PROSITE" id="PS50879"/>
    </source>
</evidence>
<dbReference type="PROSITE" id="PS50879">
    <property type="entry name" value="RNASE_H_1"/>
    <property type="match status" value="1"/>
</dbReference>
<evidence type="ECO:0000256" key="1">
    <source>
        <dbReference type="ARBA" id="ARBA00022679"/>
    </source>
</evidence>
<keyword evidence="9" id="KW-1185">Reference proteome</keyword>
<proteinExistence type="predicted"/>
<keyword evidence="6" id="KW-0695">RNA-directed DNA polymerase</keyword>
<dbReference type="SUPFAM" id="SSF56672">
    <property type="entry name" value="DNA/RNA polymerases"/>
    <property type="match status" value="1"/>
</dbReference>
<dbReference type="Proteomes" id="UP000075243">
    <property type="component" value="Chromosome 6"/>
</dbReference>
<protein>
    <submittedName>
        <fullName evidence="8">Retrovirus-related Pol polyprotein from transposon 17.6</fullName>
    </submittedName>
</protein>
<dbReference type="InterPro" id="IPR036397">
    <property type="entry name" value="RNaseH_sf"/>
</dbReference>
<reference evidence="8 9" key="1">
    <citation type="journal article" date="2012" name="Nat. Biotechnol.">
        <title>Draft genome sequence of pigeonpea (Cajanus cajan), an orphan legume crop of resource-poor farmers.</title>
        <authorList>
            <person name="Varshney R.K."/>
            <person name="Chen W."/>
            <person name="Li Y."/>
            <person name="Bharti A.K."/>
            <person name="Saxena R.K."/>
            <person name="Schlueter J.A."/>
            <person name="Donoghue M.T."/>
            <person name="Azam S."/>
            <person name="Fan G."/>
            <person name="Whaley A.M."/>
            <person name="Farmer A.D."/>
            <person name="Sheridan J."/>
            <person name="Iwata A."/>
            <person name="Tuteja R."/>
            <person name="Penmetsa R.V."/>
            <person name="Wu W."/>
            <person name="Upadhyaya H.D."/>
            <person name="Yang S.P."/>
            <person name="Shah T."/>
            <person name="Saxena K.B."/>
            <person name="Michael T."/>
            <person name="McCombie W.R."/>
            <person name="Yang B."/>
            <person name="Zhang G."/>
            <person name="Yang H."/>
            <person name="Wang J."/>
            <person name="Spillane C."/>
            <person name="Cook D.R."/>
            <person name="May G.D."/>
            <person name="Xu X."/>
            <person name="Jackson S.A."/>
        </authorList>
    </citation>
    <scope>NUCLEOTIDE SEQUENCE [LARGE SCALE GENOMIC DNA]</scope>
    <source>
        <strain evidence="9">cv. Asha</strain>
    </source>
</reference>
<dbReference type="InterPro" id="IPR043128">
    <property type="entry name" value="Rev_trsase/Diguanyl_cyclase"/>
</dbReference>
<dbReference type="GO" id="GO:0003964">
    <property type="term" value="F:RNA-directed DNA polymerase activity"/>
    <property type="evidence" value="ECO:0007669"/>
    <property type="project" value="UniProtKB-KW"/>
</dbReference>
<evidence type="ECO:0000256" key="5">
    <source>
        <dbReference type="ARBA" id="ARBA00022801"/>
    </source>
</evidence>
<dbReference type="Pfam" id="PF00078">
    <property type="entry name" value="RVT_1"/>
    <property type="match status" value="1"/>
</dbReference>
<keyword evidence="4" id="KW-0255">Endonuclease</keyword>
<dbReference type="Gene3D" id="6.10.20.110">
    <property type="match status" value="1"/>
</dbReference>
<dbReference type="Pfam" id="PF17921">
    <property type="entry name" value="Integrase_H2C2"/>
    <property type="match status" value="1"/>
</dbReference>
<dbReference type="Gene3D" id="3.30.420.10">
    <property type="entry name" value="Ribonuclease H-like superfamily/Ribonuclease H"/>
    <property type="match status" value="2"/>
</dbReference>
<dbReference type="CDD" id="cd09279">
    <property type="entry name" value="RNase_HI_like"/>
    <property type="match status" value="1"/>
</dbReference>
<dbReference type="Pfam" id="PF17917">
    <property type="entry name" value="RT_RNaseH"/>
    <property type="match status" value="1"/>
</dbReference>
<dbReference type="SUPFAM" id="SSF53098">
    <property type="entry name" value="Ribonuclease H-like"/>
    <property type="match status" value="2"/>
</dbReference>
<dbReference type="InterPro" id="IPR041373">
    <property type="entry name" value="RT_RNaseH"/>
</dbReference>
<dbReference type="InterPro" id="IPR043502">
    <property type="entry name" value="DNA/RNA_pol_sf"/>
</dbReference>
<gene>
    <name evidence="8" type="ORF">KK1_012911</name>
</gene>
<dbReference type="OMA" id="ILRCEGF"/>
<dbReference type="InterPro" id="IPR012337">
    <property type="entry name" value="RNaseH-like_sf"/>
</dbReference>
<evidence type="ECO:0000256" key="3">
    <source>
        <dbReference type="ARBA" id="ARBA00022722"/>
    </source>
</evidence>
<evidence type="ECO:0000313" key="9">
    <source>
        <dbReference type="Proteomes" id="UP000075243"/>
    </source>
</evidence>
<dbReference type="Gene3D" id="1.10.340.70">
    <property type="match status" value="1"/>
</dbReference>
<dbReference type="Gene3D" id="3.30.70.270">
    <property type="match status" value="1"/>
</dbReference>
<keyword evidence="5" id="KW-0378">Hydrolase</keyword>
<dbReference type="Gramene" id="C.cajan_12530.t">
    <property type="protein sequence ID" value="C.cajan_12530.t"/>
    <property type="gene ID" value="C.cajan_12530"/>
</dbReference>
<evidence type="ECO:0000256" key="6">
    <source>
        <dbReference type="ARBA" id="ARBA00022918"/>
    </source>
</evidence>
<dbReference type="InterPro" id="IPR000477">
    <property type="entry name" value="RT_dom"/>
</dbReference>
<dbReference type="GO" id="GO:0003676">
    <property type="term" value="F:nucleic acid binding"/>
    <property type="evidence" value="ECO:0007669"/>
    <property type="project" value="InterPro"/>
</dbReference>
<dbReference type="AlphaFoldDB" id="A0A151THW2"/>
<dbReference type="EMBL" id="CM003608">
    <property type="protein sequence ID" value="KYP66613.1"/>
    <property type="molecule type" value="Genomic_DNA"/>
</dbReference>
<dbReference type="InterPro" id="IPR041588">
    <property type="entry name" value="Integrase_H2C2"/>
</dbReference>
<keyword evidence="1" id="KW-0808">Transferase</keyword>
<organism evidence="8 9">
    <name type="scientific">Cajanus cajan</name>
    <name type="common">Pigeon pea</name>
    <name type="synonym">Cajanus indicus</name>
    <dbReference type="NCBI Taxonomy" id="3821"/>
    <lineage>
        <taxon>Eukaryota</taxon>
        <taxon>Viridiplantae</taxon>
        <taxon>Streptophyta</taxon>
        <taxon>Embryophyta</taxon>
        <taxon>Tracheophyta</taxon>
        <taxon>Spermatophyta</taxon>
        <taxon>Magnoliopsida</taxon>
        <taxon>eudicotyledons</taxon>
        <taxon>Gunneridae</taxon>
        <taxon>Pentapetalae</taxon>
        <taxon>rosids</taxon>
        <taxon>fabids</taxon>
        <taxon>Fabales</taxon>
        <taxon>Fabaceae</taxon>
        <taxon>Papilionoideae</taxon>
        <taxon>50 kb inversion clade</taxon>
        <taxon>NPAAA clade</taxon>
        <taxon>indigoferoid/millettioid clade</taxon>
        <taxon>Phaseoleae</taxon>
        <taxon>Cajanus</taxon>
    </lineage>
</organism>
<dbReference type="InterPro" id="IPR002156">
    <property type="entry name" value="RNaseH_domain"/>
</dbReference>
<dbReference type="PANTHER" id="PTHR48475:SF2">
    <property type="entry name" value="RIBONUCLEASE H"/>
    <property type="match status" value="1"/>
</dbReference>
<name>A0A151THW2_CAJCA</name>
<dbReference type="PANTHER" id="PTHR48475">
    <property type="entry name" value="RIBONUCLEASE H"/>
    <property type="match status" value="1"/>
</dbReference>
<feature type="domain" description="RNase H type-1" evidence="7">
    <location>
        <begin position="281"/>
        <end position="410"/>
    </location>
</feature>
<accession>A0A151THW2</accession>
<evidence type="ECO:0000256" key="4">
    <source>
        <dbReference type="ARBA" id="ARBA00022759"/>
    </source>
</evidence>
<evidence type="ECO:0000313" key="8">
    <source>
        <dbReference type="EMBL" id="KYP66613.1"/>
    </source>
</evidence>
<dbReference type="CDD" id="cd01647">
    <property type="entry name" value="RT_LTR"/>
    <property type="match status" value="1"/>
</dbReference>
<keyword evidence="2" id="KW-0548">Nucleotidyltransferase</keyword>
<dbReference type="Pfam" id="PF13456">
    <property type="entry name" value="RVT_3"/>
    <property type="match status" value="1"/>
</dbReference>